<sequence length="62" mass="7282">MQNNQINLTQDNIISTLARLSIQTKTSQKNKTNFHIITLHFKNGLEIDYFIDKKIYSVLKML</sequence>
<comment type="caution">
    <text evidence="1">The sequence shown here is derived from an EMBL/GenBank/DDBJ whole genome shotgun (WGS) entry which is preliminary data.</text>
</comment>
<dbReference type="RefSeq" id="WP_129718949.1">
    <property type="nucleotide sequence ID" value="NZ_PRLK01000009.1"/>
</dbReference>
<dbReference type="EMBL" id="PRLK01000009">
    <property type="protein sequence ID" value="RYC72400.1"/>
    <property type="molecule type" value="Genomic_DNA"/>
</dbReference>
<organism evidence="1 2">
    <name type="scientific">Candidatus Nanogingivalis gingivitcus</name>
    <dbReference type="NCBI Taxonomy" id="2171992"/>
    <lineage>
        <taxon>Bacteria</taxon>
        <taxon>Candidatus Saccharimonadota</taxon>
        <taxon>Candidatus Nanosyncoccalia</taxon>
        <taxon>Candidatus Nanogingivales</taxon>
        <taxon>Candidatus Nanogingivalaceae</taxon>
        <taxon>Candidatus Nanogingivalis</taxon>
    </lineage>
</organism>
<reference evidence="1 2" key="2">
    <citation type="journal article" date="2020" name="Cell Rep.">
        <title>Acquisition and Adaptation of Ultra-small Parasitic Reduced Genome Bacteria to Mammalian Hosts.</title>
        <authorList>
            <person name="McLean J.S."/>
            <person name="Bor B."/>
            <person name="Kerns K.A."/>
            <person name="Liu Q."/>
            <person name="To T.T."/>
            <person name="Solden L."/>
            <person name="Hendrickson E.L."/>
            <person name="Wrighton K."/>
            <person name="Shi W."/>
            <person name="He X."/>
        </authorList>
    </citation>
    <scope>NUCLEOTIDE SEQUENCE [LARGE SCALE GENOMIC DNA]</scope>
    <source>
        <strain evidence="1 2">TM7_CMJM_G6_1_HOT_870</strain>
    </source>
</reference>
<reference evidence="1 2" key="1">
    <citation type="journal article" date="2018" name="bioRxiv">
        <title>Evidence of independent acquisition and adaption of ultra-small bacteria to human hosts across the highly diverse yet reduced genomes of the phylum Saccharibacteria.</title>
        <authorList>
            <person name="McLean J.S."/>
            <person name="Bor B."/>
            <person name="To T.T."/>
            <person name="Liu Q."/>
            <person name="Kearns K.A."/>
            <person name="Solden L.M."/>
            <person name="Wrighton K.C."/>
            <person name="He X."/>
            <person name="Shi W."/>
        </authorList>
    </citation>
    <scope>NUCLEOTIDE SEQUENCE [LARGE SCALE GENOMIC DNA]</scope>
    <source>
        <strain evidence="1 2">TM7_CMJM_G6_1_HOT_870</strain>
    </source>
</reference>
<evidence type="ECO:0000313" key="2">
    <source>
        <dbReference type="Proteomes" id="UP001190925"/>
    </source>
</evidence>
<gene>
    <name evidence="1" type="ORF">G6CMJM_00554</name>
</gene>
<evidence type="ECO:0000313" key="1">
    <source>
        <dbReference type="EMBL" id="RYC72400.1"/>
    </source>
</evidence>
<name>A0ABY0FHF1_9BACT</name>
<accession>A0ABY0FHF1</accession>
<protein>
    <submittedName>
        <fullName evidence="1">Uncharacterized protein</fullName>
    </submittedName>
</protein>
<dbReference type="Proteomes" id="UP001190925">
    <property type="component" value="Unassembled WGS sequence"/>
</dbReference>
<keyword evidence="2" id="KW-1185">Reference proteome</keyword>
<proteinExistence type="predicted"/>